<name>A0A160MYI7_9GAMM</name>
<reference evidence="1 2" key="1">
    <citation type="submission" date="2016-02" db="EMBL/GenBank/DDBJ databases">
        <title>Complete genome sequencing and analysis of ATSB10, Dyella thiooxydans isolated from rhizosphere soil of sunflower (Helianthus annuus L.).</title>
        <authorList>
            <person name="Lee Y."/>
            <person name="Hwangbo K."/>
            <person name="Chung H."/>
            <person name="Yoo J."/>
            <person name="Kim K.Y."/>
            <person name="Sa T.M."/>
            <person name="Um Y."/>
            <person name="Madhaiyan M."/>
        </authorList>
    </citation>
    <scope>NUCLEOTIDE SEQUENCE [LARGE SCALE GENOMIC DNA]</scope>
    <source>
        <strain evidence="1 2">ATSB10</strain>
    </source>
</reference>
<dbReference type="PATRIC" id="fig|445710.3.peg.413"/>
<gene>
    <name evidence="1" type="ORF">ATSB10_04140</name>
</gene>
<sequence length="39" mass="4105">MAWPAPVATSDVAVWPLIQGNAPCPVISSGRVDIQGERD</sequence>
<protein>
    <submittedName>
        <fullName evidence="1">Uncharacterized protein</fullName>
    </submittedName>
</protein>
<dbReference type="EMBL" id="CP014841">
    <property type="protein sequence ID" value="AND67868.1"/>
    <property type="molecule type" value="Genomic_DNA"/>
</dbReference>
<organism evidence="1 2">
    <name type="scientific">Dyella thiooxydans</name>
    <dbReference type="NCBI Taxonomy" id="445710"/>
    <lineage>
        <taxon>Bacteria</taxon>
        <taxon>Pseudomonadati</taxon>
        <taxon>Pseudomonadota</taxon>
        <taxon>Gammaproteobacteria</taxon>
        <taxon>Lysobacterales</taxon>
        <taxon>Rhodanobacteraceae</taxon>
        <taxon>Dyella</taxon>
    </lineage>
</organism>
<dbReference type="Proteomes" id="UP000077255">
    <property type="component" value="Chromosome"/>
</dbReference>
<dbReference type="AlphaFoldDB" id="A0A160MYI7"/>
<evidence type="ECO:0000313" key="2">
    <source>
        <dbReference type="Proteomes" id="UP000077255"/>
    </source>
</evidence>
<dbReference type="KEGG" id="dtx:ATSB10_04140"/>
<proteinExistence type="predicted"/>
<keyword evidence="2" id="KW-1185">Reference proteome</keyword>
<evidence type="ECO:0000313" key="1">
    <source>
        <dbReference type="EMBL" id="AND67868.1"/>
    </source>
</evidence>
<accession>A0A160MYI7</accession>